<reference evidence="2 3" key="2">
    <citation type="submission" date="2018-11" db="EMBL/GenBank/DDBJ databases">
        <authorList>
            <consortium name="Pathogen Informatics"/>
        </authorList>
    </citation>
    <scope>NUCLEOTIDE SEQUENCE [LARGE SCALE GENOMIC DNA]</scope>
    <source>
        <strain evidence="2 3">Costa Rica</strain>
    </source>
</reference>
<evidence type="ECO:0000313" key="3">
    <source>
        <dbReference type="Proteomes" id="UP000267027"/>
    </source>
</evidence>
<sequence length="410" mass="45316">MVIASCASFRSRTKTGGLLRQRKELEEECKKLSNEEQNAPAALEMRLEELRLEYNKLEEEEARLKKEYSFNTRTPSNFDYLPFANITLRTLEMQRKLDEARKAFEQLEVMSTTGEPKAQAVLDNDIMNRNVGEDMDVNGIQEVSIEDFSDDDLDVEGAATEDDCTAVEEGNQYVYYFYFFSPELLARARPPGLQEFVIHVECTGSQTSIGSTAEEAVFHRSGDCVGTVMVSSKKVACQANSSTDEEATSSSNSSYDVLGVAPPSPCFGASQEIDAFLSTLLNRPPSPMLDEMPFTFSSDADDEEFDPTMLLNISSHSNDPGPDFSSLMEQFTNGGRERDRQSEAAECFSIFGASADVGSSGGIDGDFVFDIGNPIQCEDDEDNVFNFNFGGFSNDDSSSDKDDGFNFLGF</sequence>
<dbReference type="AlphaFoldDB" id="A0A158PLT1"/>
<organism evidence="4">
    <name type="scientific">Angiostrongylus costaricensis</name>
    <name type="common">Nematode worm</name>
    <dbReference type="NCBI Taxonomy" id="334426"/>
    <lineage>
        <taxon>Eukaryota</taxon>
        <taxon>Metazoa</taxon>
        <taxon>Ecdysozoa</taxon>
        <taxon>Nematoda</taxon>
        <taxon>Chromadorea</taxon>
        <taxon>Rhabditida</taxon>
        <taxon>Rhabditina</taxon>
        <taxon>Rhabditomorpha</taxon>
        <taxon>Strongyloidea</taxon>
        <taxon>Metastrongylidae</taxon>
        <taxon>Angiostrongylus</taxon>
    </lineage>
</organism>
<reference evidence="4" key="1">
    <citation type="submission" date="2016-04" db="UniProtKB">
        <authorList>
            <consortium name="WormBaseParasite"/>
        </authorList>
    </citation>
    <scope>IDENTIFICATION</scope>
</reference>
<protein>
    <submittedName>
        <fullName evidence="4">RH2 domain-containing protein</fullName>
    </submittedName>
</protein>
<dbReference type="EMBL" id="UYYA01004782">
    <property type="protein sequence ID" value="VDM63336.1"/>
    <property type="molecule type" value="Genomic_DNA"/>
</dbReference>
<dbReference type="WBParaSite" id="ACOC_0001175001-mRNA-1">
    <property type="protein sequence ID" value="ACOC_0001175001-mRNA-1"/>
    <property type="gene ID" value="ACOC_0001175001"/>
</dbReference>
<name>A0A158PLT1_ANGCS</name>
<dbReference type="OrthoDB" id="5872730at2759"/>
<dbReference type="Proteomes" id="UP000267027">
    <property type="component" value="Unassembled WGS sequence"/>
</dbReference>
<evidence type="ECO:0000313" key="4">
    <source>
        <dbReference type="WBParaSite" id="ACOC_0001175001-mRNA-1"/>
    </source>
</evidence>
<gene>
    <name evidence="2" type="ORF">ACOC_LOCUS11751</name>
</gene>
<keyword evidence="1" id="KW-0175">Coiled coil</keyword>
<accession>A0A158PLT1</accession>
<feature type="coiled-coil region" evidence="1">
    <location>
        <begin position="15"/>
        <end position="110"/>
    </location>
</feature>
<evidence type="ECO:0000313" key="2">
    <source>
        <dbReference type="EMBL" id="VDM63336.1"/>
    </source>
</evidence>
<keyword evidence="3" id="KW-1185">Reference proteome</keyword>
<evidence type="ECO:0000256" key="1">
    <source>
        <dbReference type="SAM" id="Coils"/>
    </source>
</evidence>
<proteinExistence type="predicted"/>